<sequence>MAVWENYGENQRVNARAIHVPGSLAEVREIVTAAARDGLGVKAYGSGHSFSGVARCDTNEILIDLSPENEQLKHRCVIDGRLINPAAAGKPLVAVETAVAVYELSDWLNAQEHPLALPAIGAVNGQTIVGAMATGTHGSEIAFGPMANMARAFFIVDGRGDCLLVQPSTPVFKDRDALQTALTTLSGEAVWLQTALETARPVADDDLFRACLIGVGVVGMIYAVVLEVQPQFRLQETRTARTWEDVKAHWQMPAAWHEAKAAWEQARDHSAGEALRQARRTWQEAQHQTLLLMLKRYFPDGDAEGLYTFSFLVNPYPNRAEGTHSCFVTVSTLAEPASVDSPREPALDRLRAIDQACTTQSWFLRLRRSLFRGAQRIFNRLFRRLGLDEVLTDILVWFLRTVPSTIDDLIDAVLRADLGQRLGLSHDILTREVYEVKGWGIEVGVSLDRLVDAVDTMLAQAAEMRRRRRYLTGPIALRFVAMTEAMLGMSADEMTVQVEITILKDTPHAERTLPRLERILLDRYDGVFHWGLEWDVASVEDARRSYRHFETFRRIVGEHLDPDSRFANTYTRRVGIYTTGSEAGSAAI</sequence>
<keyword evidence="5" id="KW-1185">Reference proteome</keyword>
<dbReference type="InterPro" id="IPR016167">
    <property type="entry name" value="FAD-bd_PCMH_sub1"/>
</dbReference>
<keyword evidence="1" id="KW-0274">FAD</keyword>
<dbReference type="InterPro" id="IPR036318">
    <property type="entry name" value="FAD-bd_PCMH-like_sf"/>
</dbReference>
<dbReference type="InterPro" id="IPR007173">
    <property type="entry name" value="ALO_C"/>
</dbReference>
<keyword evidence="2" id="KW-0560">Oxidoreductase</keyword>
<dbReference type="Gene3D" id="3.30.43.10">
    <property type="entry name" value="Uridine Diphospho-n-acetylenolpyruvylglucosamine Reductase, domain 2"/>
    <property type="match status" value="1"/>
</dbReference>
<dbReference type="HOGENOM" id="CLU_003896_2_0_7"/>
<dbReference type="InterPro" id="IPR016169">
    <property type="entry name" value="FAD-bd_PCMH_sub2"/>
</dbReference>
<dbReference type="PANTHER" id="PTHR43762:SF1">
    <property type="entry name" value="D-ARABINONO-1,4-LACTONE OXIDASE"/>
    <property type="match status" value="1"/>
</dbReference>
<evidence type="ECO:0000256" key="2">
    <source>
        <dbReference type="ARBA" id="ARBA00023002"/>
    </source>
</evidence>
<evidence type="ECO:0000313" key="5">
    <source>
        <dbReference type="Proteomes" id="UP000019140"/>
    </source>
</evidence>
<keyword evidence="1" id="KW-0285">Flavoprotein</keyword>
<feature type="domain" description="FAD-binding PCMH-type" evidence="3">
    <location>
        <begin position="11"/>
        <end position="231"/>
    </location>
</feature>
<organism evidence="4 5">
    <name type="scientific">Candidatus Entotheonella gemina</name>
    <dbReference type="NCBI Taxonomy" id="1429439"/>
    <lineage>
        <taxon>Bacteria</taxon>
        <taxon>Pseudomonadati</taxon>
        <taxon>Nitrospinota/Tectimicrobiota group</taxon>
        <taxon>Candidatus Tectimicrobiota</taxon>
        <taxon>Candidatus Entotheonellia</taxon>
        <taxon>Candidatus Entotheonellales</taxon>
        <taxon>Candidatus Entotheonellaceae</taxon>
        <taxon>Candidatus Entotheonella</taxon>
    </lineage>
</organism>
<accession>W4M8S0</accession>
<dbReference type="GO" id="GO:0071949">
    <property type="term" value="F:FAD binding"/>
    <property type="evidence" value="ECO:0007669"/>
    <property type="project" value="InterPro"/>
</dbReference>
<dbReference type="Proteomes" id="UP000019140">
    <property type="component" value="Unassembled WGS sequence"/>
</dbReference>
<dbReference type="InterPro" id="IPR006094">
    <property type="entry name" value="Oxid_FAD_bind_N"/>
</dbReference>
<dbReference type="Gene3D" id="3.30.70.2520">
    <property type="match status" value="1"/>
</dbReference>
<dbReference type="GO" id="GO:0016020">
    <property type="term" value="C:membrane"/>
    <property type="evidence" value="ECO:0007669"/>
    <property type="project" value="InterPro"/>
</dbReference>
<evidence type="ECO:0000256" key="1">
    <source>
        <dbReference type="ARBA" id="ARBA00022827"/>
    </source>
</evidence>
<dbReference type="PROSITE" id="PS51387">
    <property type="entry name" value="FAD_PCMH"/>
    <property type="match status" value="1"/>
</dbReference>
<dbReference type="SUPFAM" id="SSF56176">
    <property type="entry name" value="FAD-binding/transporter-associated domain-like"/>
    <property type="match status" value="1"/>
</dbReference>
<comment type="caution">
    <text evidence="4">The sequence shown here is derived from an EMBL/GenBank/DDBJ whole genome shotgun (WGS) entry which is preliminary data.</text>
</comment>
<evidence type="ECO:0000259" key="3">
    <source>
        <dbReference type="PROSITE" id="PS51387"/>
    </source>
</evidence>
<dbReference type="PANTHER" id="PTHR43762">
    <property type="entry name" value="L-GULONOLACTONE OXIDASE"/>
    <property type="match status" value="1"/>
</dbReference>
<dbReference type="GO" id="GO:0003885">
    <property type="term" value="F:D-arabinono-1,4-lactone oxidase activity"/>
    <property type="evidence" value="ECO:0007669"/>
    <property type="project" value="InterPro"/>
</dbReference>
<reference evidence="4 5" key="1">
    <citation type="journal article" date="2014" name="Nature">
        <title>An environmental bacterial taxon with a large and distinct metabolic repertoire.</title>
        <authorList>
            <person name="Wilson M.C."/>
            <person name="Mori T."/>
            <person name="Ruckert C."/>
            <person name="Uria A.R."/>
            <person name="Helf M.J."/>
            <person name="Takada K."/>
            <person name="Gernert C."/>
            <person name="Steffens U.A."/>
            <person name="Heycke N."/>
            <person name="Schmitt S."/>
            <person name="Rinke C."/>
            <person name="Helfrich E.J."/>
            <person name="Brachmann A.O."/>
            <person name="Gurgui C."/>
            <person name="Wakimoto T."/>
            <person name="Kracht M."/>
            <person name="Crusemann M."/>
            <person name="Hentschel U."/>
            <person name="Abe I."/>
            <person name="Matsunaga S."/>
            <person name="Kalinowski J."/>
            <person name="Takeyama H."/>
            <person name="Piel J."/>
        </authorList>
    </citation>
    <scope>NUCLEOTIDE SEQUENCE [LARGE SCALE GENOMIC DNA]</scope>
    <source>
        <strain evidence="5">TSY2</strain>
    </source>
</reference>
<dbReference type="InterPro" id="IPR016166">
    <property type="entry name" value="FAD-bd_PCMH"/>
</dbReference>
<dbReference type="AlphaFoldDB" id="W4M8S0"/>
<dbReference type="EMBL" id="AZHX01000798">
    <property type="protein sequence ID" value="ETX06032.1"/>
    <property type="molecule type" value="Genomic_DNA"/>
</dbReference>
<dbReference type="Gene3D" id="3.30.465.10">
    <property type="match status" value="1"/>
</dbReference>
<name>W4M8S0_9BACT</name>
<gene>
    <name evidence="4" type="ORF">ETSY2_19485</name>
</gene>
<proteinExistence type="predicted"/>
<protein>
    <recommendedName>
        <fullName evidence="3">FAD-binding PCMH-type domain-containing protein</fullName>
    </recommendedName>
</protein>
<dbReference type="Pfam" id="PF04030">
    <property type="entry name" value="ALO"/>
    <property type="match status" value="1"/>
</dbReference>
<dbReference type="InterPro" id="IPR010031">
    <property type="entry name" value="FAD_lactone_oxidase-like"/>
</dbReference>
<evidence type="ECO:0000313" key="4">
    <source>
        <dbReference type="EMBL" id="ETX06032.1"/>
    </source>
</evidence>
<dbReference type="Pfam" id="PF01565">
    <property type="entry name" value="FAD_binding_4"/>
    <property type="match status" value="1"/>
</dbReference>